<dbReference type="InterPro" id="IPR035919">
    <property type="entry name" value="EAL_sf"/>
</dbReference>
<organism evidence="2 3">
    <name type="scientific">Periweissella beninensis</name>
    <dbReference type="NCBI Taxonomy" id="504936"/>
    <lineage>
        <taxon>Bacteria</taxon>
        <taxon>Bacillati</taxon>
        <taxon>Bacillota</taxon>
        <taxon>Bacilli</taxon>
        <taxon>Lactobacillales</taxon>
        <taxon>Lactobacillaceae</taxon>
        <taxon>Periweissella</taxon>
    </lineage>
</organism>
<dbReference type="Gene3D" id="3.20.20.450">
    <property type="entry name" value="EAL domain"/>
    <property type="match status" value="1"/>
</dbReference>
<comment type="caution">
    <text evidence="2">The sequence shown here is derived from an EMBL/GenBank/DDBJ whole genome shotgun (WGS) entry which is preliminary data.</text>
</comment>
<reference evidence="2" key="1">
    <citation type="submission" date="2021-04" db="EMBL/GenBank/DDBJ databases">
        <title>Taxonomic assessment of Weissella genus.</title>
        <authorList>
            <person name="Fanelli F."/>
            <person name="Chieffi D."/>
            <person name="Dell'Aquila A."/>
            <person name="Gyu-Sung C."/>
            <person name="Franz C.M.A.P."/>
            <person name="Fusco V."/>
        </authorList>
    </citation>
    <scope>NUCLEOTIDE SEQUENCE</scope>
    <source>
        <strain evidence="2">LMG 25373</strain>
    </source>
</reference>
<dbReference type="PANTHER" id="PTHR33121:SF70">
    <property type="entry name" value="SIGNALING PROTEIN YKOW"/>
    <property type="match status" value="1"/>
</dbReference>
<sequence>MNKEELELANWYLVKQPIYYLNDKLVATNGKSVKSNNKHVVFYELLLRTQKTACFPAKEFNELIKTPQGNACFFKWLQLNLLNLFKKDHVIKVSINIEPSQLLADSILPFLESLSAFKQQIIIEITERLPKDTNINELMAKLAIINKQGFYILLDDVDILLEYTSIMTKLAKYVHGFKISPMLVATQCSTQIFTLISQLQKFTNYMIIGEGTSDKQHSDKYLNLGIVYQQGWYLGKEELV</sequence>
<dbReference type="PROSITE" id="PS50883">
    <property type="entry name" value="EAL"/>
    <property type="match status" value="1"/>
</dbReference>
<protein>
    <submittedName>
        <fullName evidence="2">EAL domain-containing protein</fullName>
    </submittedName>
</protein>
<dbReference type="EMBL" id="JAGMVS010000048">
    <property type="protein sequence ID" value="MCM2437068.1"/>
    <property type="molecule type" value="Genomic_DNA"/>
</dbReference>
<keyword evidence="3" id="KW-1185">Reference proteome</keyword>
<evidence type="ECO:0000313" key="3">
    <source>
        <dbReference type="Proteomes" id="UP001057481"/>
    </source>
</evidence>
<accession>A0ABT0VGV2</accession>
<dbReference type="Proteomes" id="UP001057481">
    <property type="component" value="Unassembled WGS sequence"/>
</dbReference>
<proteinExistence type="predicted"/>
<dbReference type="InterPro" id="IPR050706">
    <property type="entry name" value="Cyclic-di-GMP_PDE-like"/>
</dbReference>
<feature type="domain" description="EAL" evidence="1">
    <location>
        <begin position="1"/>
        <end position="240"/>
    </location>
</feature>
<dbReference type="Pfam" id="PF00563">
    <property type="entry name" value="EAL"/>
    <property type="match status" value="1"/>
</dbReference>
<name>A0ABT0VGV2_9LACO</name>
<evidence type="ECO:0000313" key="2">
    <source>
        <dbReference type="EMBL" id="MCM2437068.1"/>
    </source>
</evidence>
<dbReference type="PANTHER" id="PTHR33121">
    <property type="entry name" value="CYCLIC DI-GMP PHOSPHODIESTERASE PDEF"/>
    <property type="match status" value="1"/>
</dbReference>
<dbReference type="InterPro" id="IPR001633">
    <property type="entry name" value="EAL_dom"/>
</dbReference>
<gene>
    <name evidence="2" type="ORF">KAK10_03855</name>
</gene>
<dbReference type="RefSeq" id="WP_205144224.1">
    <property type="nucleotide sequence ID" value="NZ_JAFBDN010000025.1"/>
</dbReference>
<evidence type="ECO:0000259" key="1">
    <source>
        <dbReference type="PROSITE" id="PS50883"/>
    </source>
</evidence>
<dbReference type="SUPFAM" id="SSF141868">
    <property type="entry name" value="EAL domain-like"/>
    <property type="match status" value="1"/>
</dbReference>
<dbReference type="SMART" id="SM00052">
    <property type="entry name" value="EAL"/>
    <property type="match status" value="1"/>
</dbReference>